<comment type="caution">
    <text evidence="2">The sequence shown here is derived from an EMBL/GenBank/DDBJ whole genome shotgun (WGS) entry which is preliminary data.</text>
</comment>
<dbReference type="GO" id="GO:0004527">
    <property type="term" value="F:exonuclease activity"/>
    <property type="evidence" value="ECO:0007669"/>
    <property type="project" value="UniProtKB-KW"/>
</dbReference>
<keyword evidence="2" id="KW-0269">Exonuclease</keyword>
<evidence type="ECO:0000313" key="2">
    <source>
        <dbReference type="EMBL" id="GAE15117.1"/>
    </source>
</evidence>
<dbReference type="SUPFAM" id="SSF56219">
    <property type="entry name" value="DNase I-like"/>
    <property type="match status" value="1"/>
</dbReference>
<keyword evidence="2" id="KW-0378">Hydrolase</keyword>
<accession>W4P5Q8</accession>
<protein>
    <submittedName>
        <fullName evidence="2">Endonuclease/exonuclease/phosphatase</fullName>
    </submittedName>
</protein>
<dbReference type="InterPro" id="IPR036691">
    <property type="entry name" value="Endo/exonu/phosph_ase_sf"/>
</dbReference>
<dbReference type="InterPro" id="IPR005135">
    <property type="entry name" value="Endo/exonuclease/phosphatase"/>
</dbReference>
<dbReference type="GO" id="GO:0004519">
    <property type="term" value="F:endonuclease activity"/>
    <property type="evidence" value="ECO:0007669"/>
    <property type="project" value="UniProtKB-KW"/>
</dbReference>
<reference evidence="2 3" key="1">
    <citation type="journal article" date="2014" name="Genome Announc.">
        <title>Draft Genome Sequences of Three Strains of Bacteroides pyogenes Isolated from a Cat and Swine.</title>
        <authorList>
            <person name="Sakamoto M."/>
            <person name="Oshima K."/>
            <person name="Suda W."/>
            <person name="Kitamura K."/>
            <person name="Iida T."/>
            <person name="Hattori M."/>
            <person name="Ohkuma M."/>
        </authorList>
    </citation>
    <scope>NUCLEOTIDE SEQUENCE [LARGE SCALE GENOMIC DNA]</scope>
    <source>
        <strain evidence="2 3">JCM 6292</strain>
    </source>
</reference>
<keyword evidence="2" id="KW-0540">Nuclease</keyword>
<dbReference type="Proteomes" id="UP000018861">
    <property type="component" value="Unassembled WGS sequence"/>
</dbReference>
<dbReference type="Gene3D" id="3.60.10.10">
    <property type="entry name" value="Endonuclease/exonuclease/phosphatase"/>
    <property type="match status" value="1"/>
</dbReference>
<dbReference type="PANTHER" id="PTHR11371:SF31">
    <property type="entry name" value="EXTRACELLULAR NUCLEASE"/>
    <property type="match status" value="1"/>
</dbReference>
<dbReference type="AlphaFoldDB" id="W4P5Q8"/>
<dbReference type="PANTHER" id="PTHR11371">
    <property type="entry name" value="DEOXYRIBONUCLEASE"/>
    <property type="match status" value="1"/>
</dbReference>
<dbReference type="CDD" id="cd10283">
    <property type="entry name" value="MnuA_DNase1-like"/>
    <property type="match status" value="1"/>
</dbReference>
<feature type="domain" description="Endonuclease/exonuclease/phosphatase" evidence="1">
    <location>
        <begin position="39"/>
        <end position="235"/>
    </location>
</feature>
<sequence>MHAILDIPPKEVSDNLELLRKDLDLKIPEKKLDRNLLIASWNIRAFGDLTRKWESEEKDNPKRDLHSVCCIAEIIRRFDVIAVQEVKANIRALRDTLKLLGEHWSLILTDVNKGDSGNGERMAYLFDTRRVKLSGLAGELVVPNEWTKVVSEKALDEQFVRTPYAVSFKSNHQTFILITLHILYGKKSSDRIKELKGIAQWLSDWATDINAYHQNLIVLGDFNIDQRGDLLDQTFLSEGLYVPPELQNPKVTRSIFNESKYYDQIAWFNGEGKRPKLSMEFINGGNYDFIGKALQNRNLSKRSLSYLLSDHYPYGPNSSCKRSNLLRSQQMSYIFSTNKTYKKRHTNLFKPACETCRRQYPEKAGFCELLPRFSGTDFSENEIKKVLSAGYQNIKE</sequence>
<evidence type="ECO:0000313" key="3">
    <source>
        <dbReference type="Proteomes" id="UP000018861"/>
    </source>
</evidence>
<proteinExistence type="predicted"/>
<keyword evidence="2" id="KW-0255">Endonuclease</keyword>
<evidence type="ECO:0000259" key="1">
    <source>
        <dbReference type="Pfam" id="PF03372"/>
    </source>
</evidence>
<dbReference type="Pfam" id="PF03372">
    <property type="entry name" value="Exo_endo_phos"/>
    <property type="match status" value="1"/>
</dbReference>
<name>W4P5Q8_9BACE</name>
<gene>
    <name evidence="2" type="ORF">JCM6292_1348</name>
</gene>
<dbReference type="EMBL" id="BAIQ01000011">
    <property type="protein sequence ID" value="GAE15117.1"/>
    <property type="molecule type" value="Genomic_DNA"/>
</dbReference>
<organism evidence="2 3">
    <name type="scientific">Bacteroides pyogenes JCM 6292</name>
    <dbReference type="NCBI Taxonomy" id="1235809"/>
    <lineage>
        <taxon>Bacteria</taxon>
        <taxon>Pseudomonadati</taxon>
        <taxon>Bacteroidota</taxon>
        <taxon>Bacteroidia</taxon>
        <taxon>Bacteroidales</taxon>
        <taxon>Bacteroidaceae</taxon>
        <taxon>Bacteroides</taxon>
    </lineage>
</organism>